<sequence>MAPDRPTRRQALAAAGTVSVGSMAGCLDSLPFLDNTRVEVEPEEPDDDDPDASPEEFYYILEDNGITVDELYYDTEDDDIILFYESDAEDQQESDEEVWLIYVLFRDGLVDRETDANHLYTEVLGGFDGQVEGWGANSEWAEDHLEGTVTDLTVWNGIVDTMVYPDDESRYDHGNETDSDIVLGEESADGSPTGSTNSTTEETDD</sequence>
<keyword evidence="4" id="KW-1185">Reference proteome</keyword>
<dbReference type="Pfam" id="PF26490">
    <property type="entry name" value="DUF8159"/>
    <property type="match status" value="1"/>
</dbReference>
<accession>A0A4S3TJU3</accession>
<feature type="domain" description="DUF8159" evidence="2">
    <location>
        <begin position="48"/>
        <end position="167"/>
    </location>
</feature>
<name>A0A4S3TJU3_9EURY</name>
<gene>
    <name evidence="3" type="ORF">D8Y22_13075</name>
</gene>
<evidence type="ECO:0000313" key="3">
    <source>
        <dbReference type="EMBL" id="THE64342.1"/>
    </source>
</evidence>
<proteinExistence type="predicted"/>
<feature type="region of interest" description="Disordered" evidence="1">
    <location>
        <begin position="165"/>
        <end position="205"/>
    </location>
</feature>
<comment type="caution">
    <text evidence="3">The sequence shown here is derived from an EMBL/GenBank/DDBJ whole genome shotgun (WGS) entry which is preliminary data.</text>
</comment>
<dbReference type="RefSeq" id="WP_141465130.1">
    <property type="nucleotide sequence ID" value="NZ_RBZW01000033.1"/>
</dbReference>
<dbReference type="OrthoDB" id="206104at2157"/>
<dbReference type="AlphaFoldDB" id="A0A4S3TJU3"/>
<dbReference type="Proteomes" id="UP000318864">
    <property type="component" value="Unassembled WGS sequence"/>
</dbReference>
<organism evidence="3 4">
    <name type="scientific">Salinadaptatus halalkaliphilus</name>
    <dbReference type="NCBI Taxonomy" id="2419781"/>
    <lineage>
        <taxon>Archaea</taxon>
        <taxon>Methanobacteriati</taxon>
        <taxon>Methanobacteriota</taxon>
        <taxon>Stenosarchaea group</taxon>
        <taxon>Halobacteria</taxon>
        <taxon>Halobacteriales</taxon>
        <taxon>Natrialbaceae</taxon>
        <taxon>Salinadaptatus</taxon>
    </lineage>
</organism>
<dbReference type="EMBL" id="RBZW01000033">
    <property type="protein sequence ID" value="THE64342.1"/>
    <property type="molecule type" value="Genomic_DNA"/>
</dbReference>
<evidence type="ECO:0000256" key="1">
    <source>
        <dbReference type="SAM" id="MobiDB-lite"/>
    </source>
</evidence>
<evidence type="ECO:0000313" key="4">
    <source>
        <dbReference type="Proteomes" id="UP000318864"/>
    </source>
</evidence>
<feature type="compositionally biased region" description="Polar residues" evidence="1">
    <location>
        <begin position="190"/>
        <end position="205"/>
    </location>
</feature>
<evidence type="ECO:0000259" key="2">
    <source>
        <dbReference type="Pfam" id="PF26490"/>
    </source>
</evidence>
<dbReference type="InterPro" id="IPR058473">
    <property type="entry name" value="DUF8159"/>
</dbReference>
<reference evidence="3 4" key="1">
    <citation type="submission" date="2018-10" db="EMBL/GenBank/DDBJ databases">
        <title>Natronolimnobius sp. XQ-INN 246 isolated from Inner Mongolia Autonomous Region of China.</title>
        <authorList>
            <person name="Xue Q."/>
        </authorList>
    </citation>
    <scope>NUCLEOTIDE SEQUENCE [LARGE SCALE GENOMIC DNA]</scope>
    <source>
        <strain evidence="3 4">XQ-INN 246</strain>
    </source>
</reference>
<dbReference type="PROSITE" id="PS51257">
    <property type="entry name" value="PROKAR_LIPOPROTEIN"/>
    <property type="match status" value="1"/>
</dbReference>
<protein>
    <recommendedName>
        <fullName evidence="2">DUF8159 domain-containing protein</fullName>
    </recommendedName>
</protein>
<feature type="compositionally biased region" description="Basic and acidic residues" evidence="1">
    <location>
        <begin position="167"/>
        <end position="176"/>
    </location>
</feature>